<feature type="domain" description="Ion transport" evidence="13">
    <location>
        <begin position="1"/>
        <end position="74"/>
    </location>
</feature>
<evidence type="ECO:0000313" key="16">
    <source>
        <dbReference type="Proteomes" id="UP001359485"/>
    </source>
</evidence>
<dbReference type="GO" id="GO:0008331">
    <property type="term" value="F:high voltage-gated calcium channel activity"/>
    <property type="evidence" value="ECO:0007669"/>
    <property type="project" value="TreeGrafter"/>
</dbReference>
<keyword evidence="5" id="KW-0812">Transmembrane</keyword>
<keyword evidence="6" id="KW-0106">Calcium</keyword>
<keyword evidence="9" id="KW-0406">Ion transport</keyword>
<feature type="signal peptide" evidence="12">
    <location>
        <begin position="1"/>
        <end position="19"/>
    </location>
</feature>
<evidence type="ECO:0000256" key="5">
    <source>
        <dbReference type="ARBA" id="ARBA00022692"/>
    </source>
</evidence>
<evidence type="ECO:0000259" key="13">
    <source>
        <dbReference type="Pfam" id="PF00520"/>
    </source>
</evidence>
<keyword evidence="7" id="KW-0851">Voltage-gated channel</keyword>
<comment type="caution">
    <text evidence="15">The sequence shown here is derived from an EMBL/GenBank/DDBJ whole genome shotgun (WGS) entry which is preliminary data.</text>
</comment>
<keyword evidence="2" id="KW-0813">Transport</keyword>
<proteinExistence type="predicted"/>
<evidence type="ECO:0000313" key="15">
    <source>
        <dbReference type="EMBL" id="KAK6642808.1"/>
    </source>
</evidence>
<reference evidence="15 17" key="1">
    <citation type="submission" date="2023-10" db="EMBL/GenBank/DDBJ databases">
        <title>Genomes of two closely related lineages of the louse Polyplax serrata with different host specificities.</title>
        <authorList>
            <person name="Martinu J."/>
            <person name="Tarabai H."/>
            <person name="Stefka J."/>
            <person name="Hypsa V."/>
        </authorList>
    </citation>
    <scope>NUCLEOTIDE SEQUENCE [LARGE SCALE GENOMIC DNA]</scope>
    <source>
        <strain evidence="14">98ZLc_SE</strain>
        <strain evidence="15">HR10_N</strain>
    </source>
</reference>
<name>A0AAN8SAR7_POLSC</name>
<dbReference type="Proteomes" id="UP001359485">
    <property type="component" value="Unassembled WGS sequence"/>
</dbReference>
<comment type="subcellular location">
    <subcellularLocation>
        <location evidence="1">Membrane</location>
        <topology evidence="1">Multi-pass membrane protein</topology>
    </subcellularLocation>
</comment>
<dbReference type="GO" id="GO:0098703">
    <property type="term" value="P:calcium ion import across plasma membrane"/>
    <property type="evidence" value="ECO:0007669"/>
    <property type="project" value="TreeGrafter"/>
</dbReference>
<keyword evidence="3" id="KW-0109">Calcium transport</keyword>
<keyword evidence="11" id="KW-0407">Ion channel</keyword>
<protein>
    <submittedName>
        <fullName evidence="15">Voltage-dependent T-type calcium channel subunit alpha-1I</fullName>
    </submittedName>
</protein>
<keyword evidence="16" id="KW-1185">Reference proteome</keyword>
<keyword evidence="12" id="KW-0732">Signal</keyword>
<dbReference type="InterPro" id="IPR027359">
    <property type="entry name" value="Volt_channel_dom_sf"/>
</dbReference>
<dbReference type="InterPro" id="IPR005821">
    <property type="entry name" value="Ion_trans_dom"/>
</dbReference>
<accession>A0AAN8SAR7</accession>
<evidence type="ECO:0000256" key="8">
    <source>
        <dbReference type="ARBA" id="ARBA00022989"/>
    </source>
</evidence>
<dbReference type="SUPFAM" id="SSF81324">
    <property type="entry name" value="Voltage-gated potassium channels"/>
    <property type="match status" value="1"/>
</dbReference>
<evidence type="ECO:0000256" key="11">
    <source>
        <dbReference type="ARBA" id="ARBA00023303"/>
    </source>
</evidence>
<dbReference type="Proteomes" id="UP001372834">
    <property type="component" value="Unassembled WGS sequence"/>
</dbReference>
<dbReference type="AlphaFoldDB" id="A0AAN8SAR7"/>
<dbReference type="EMBL" id="JAWJWF010000046">
    <property type="protein sequence ID" value="KAK6624356.1"/>
    <property type="molecule type" value="Genomic_DNA"/>
</dbReference>
<dbReference type="InterPro" id="IPR050599">
    <property type="entry name" value="VDCC_alpha-1_subunit"/>
</dbReference>
<keyword evidence="10" id="KW-0472">Membrane</keyword>
<evidence type="ECO:0000256" key="4">
    <source>
        <dbReference type="ARBA" id="ARBA00022673"/>
    </source>
</evidence>
<evidence type="ECO:0000256" key="6">
    <source>
        <dbReference type="ARBA" id="ARBA00022837"/>
    </source>
</evidence>
<gene>
    <name evidence="15" type="primary">CACNA1I</name>
    <name evidence="15" type="ORF">RUM43_004310</name>
    <name evidence="14" type="ORF">RUM44_011215</name>
</gene>
<organism evidence="15 17">
    <name type="scientific">Polyplax serrata</name>
    <name type="common">Common mouse louse</name>
    <dbReference type="NCBI Taxonomy" id="468196"/>
    <lineage>
        <taxon>Eukaryota</taxon>
        <taxon>Metazoa</taxon>
        <taxon>Ecdysozoa</taxon>
        <taxon>Arthropoda</taxon>
        <taxon>Hexapoda</taxon>
        <taxon>Insecta</taxon>
        <taxon>Pterygota</taxon>
        <taxon>Neoptera</taxon>
        <taxon>Paraneoptera</taxon>
        <taxon>Psocodea</taxon>
        <taxon>Troctomorpha</taxon>
        <taxon>Phthiraptera</taxon>
        <taxon>Anoplura</taxon>
        <taxon>Polyplacidae</taxon>
        <taxon>Polyplax</taxon>
    </lineage>
</organism>
<evidence type="ECO:0000313" key="14">
    <source>
        <dbReference type="EMBL" id="KAK6624356.1"/>
    </source>
</evidence>
<keyword evidence="4" id="KW-0107">Calcium channel</keyword>
<feature type="chain" id="PRO_5042973959" evidence="12">
    <location>
        <begin position="20"/>
        <end position="76"/>
    </location>
</feature>
<dbReference type="GO" id="GO:0005891">
    <property type="term" value="C:voltage-gated calcium channel complex"/>
    <property type="evidence" value="ECO:0007669"/>
    <property type="project" value="TreeGrafter"/>
</dbReference>
<evidence type="ECO:0000256" key="12">
    <source>
        <dbReference type="SAM" id="SignalP"/>
    </source>
</evidence>
<sequence>MLVILLNCVTLGMYQPCEEGNCETTRCKILQVFDDFIFTFFTLEMTVKIIAMGMYGKGTYLADSWNRLDFFIVLAG</sequence>
<evidence type="ECO:0000256" key="9">
    <source>
        <dbReference type="ARBA" id="ARBA00023065"/>
    </source>
</evidence>
<dbReference type="Gene3D" id="1.20.120.350">
    <property type="entry name" value="Voltage-gated potassium channels. Chain C"/>
    <property type="match status" value="1"/>
</dbReference>
<dbReference type="PANTHER" id="PTHR45628:SF22">
    <property type="entry name" value="VOLTAGE-DEPENDENT T-TYPE CALCIUM CHANNEL SUBUNIT ALPHA"/>
    <property type="match status" value="1"/>
</dbReference>
<evidence type="ECO:0000256" key="10">
    <source>
        <dbReference type="ARBA" id="ARBA00023136"/>
    </source>
</evidence>
<dbReference type="Pfam" id="PF00520">
    <property type="entry name" value="Ion_trans"/>
    <property type="match status" value="1"/>
</dbReference>
<feature type="non-terminal residue" evidence="15">
    <location>
        <position position="76"/>
    </location>
</feature>
<evidence type="ECO:0000313" key="17">
    <source>
        <dbReference type="Proteomes" id="UP001372834"/>
    </source>
</evidence>
<evidence type="ECO:0000256" key="3">
    <source>
        <dbReference type="ARBA" id="ARBA00022568"/>
    </source>
</evidence>
<evidence type="ECO:0000256" key="2">
    <source>
        <dbReference type="ARBA" id="ARBA00022448"/>
    </source>
</evidence>
<dbReference type="EMBL" id="JAWJWE010000002">
    <property type="protein sequence ID" value="KAK6642808.1"/>
    <property type="molecule type" value="Genomic_DNA"/>
</dbReference>
<keyword evidence="8" id="KW-1133">Transmembrane helix</keyword>
<evidence type="ECO:0000256" key="7">
    <source>
        <dbReference type="ARBA" id="ARBA00022882"/>
    </source>
</evidence>
<evidence type="ECO:0000256" key="1">
    <source>
        <dbReference type="ARBA" id="ARBA00004141"/>
    </source>
</evidence>
<dbReference type="PANTHER" id="PTHR45628">
    <property type="entry name" value="VOLTAGE-DEPENDENT CALCIUM CHANNEL TYPE A SUBUNIT ALPHA-1"/>
    <property type="match status" value="1"/>
</dbReference>